<dbReference type="PANTHER" id="PTHR42924">
    <property type="entry name" value="EXONUCLEASE"/>
    <property type="match status" value="1"/>
</dbReference>
<protein>
    <submittedName>
        <fullName evidence="2">PHP domain-containing protein</fullName>
    </submittedName>
</protein>
<accession>A0A516GTL5</accession>
<dbReference type="GO" id="GO:0035312">
    <property type="term" value="F:5'-3' DNA exonuclease activity"/>
    <property type="evidence" value="ECO:0007669"/>
    <property type="project" value="TreeGrafter"/>
</dbReference>
<dbReference type="SMART" id="SM00481">
    <property type="entry name" value="POLIIIAc"/>
    <property type="match status" value="1"/>
</dbReference>
<organism evidence="2 3">
    <name type="scientific">Formosa sediminum</name>
    <dbReference type="NCBI Taxonomy" id="2594004"/>
    <lineage>
        <taxon>Bacteria</taxon>
        <taxon>Pseudomonadati</taxon>
        <taxon>Bacteroidota</taxon>
        <taxon>Flavobacteriia</taxon>
        <taxon>Flavobacteriales</taxon>
        <taxon>Flavobacteriaceae</taxon>
        <taxon>Formosa</taxon>
    </lineage>
</organism>
<dbReference type="InterPro" id="IPR003141">
    <property type="entry name" value="Pol/His_phosphatase_N"/>
</dbReference>
<dbReference type="GO" id="GO:0004534">
    <property type="term" value="F:5'-3' RNA exonuclease activity"/>
    <property type="evidence" value="ECO:0007669"/>
    <property type="project" value="TreeGrafter"/>
</dbReference>
<dbReference type="InterPro" id="IPR004013">
    <property type="entry name" value="PHP_dom"/>
</dbReference>
<dbReference type="PANTHER" id="PTHR42924:SF3">
    <property type="entry name" value="POLYMERASE_HISTIDINOL PHOSPHATASE N-TERMINAL DOMAIN-CONTAINING PROTEIN"/>
    <property type="match status" value="1"/>
</dbReference>
<evidence type="ECO:0000313" key="3">
    <source>
        <dbReference type="Proteomes" id="UP000319209"/>
    </source>
</evidence>
<feature type="domain" description="Polymerase/histidinol phosphatase N-terminal" evidence="1">
    <location>
        <begin position="12"/>
        <end position="81"/>
    </location>
</feature>
<dbReference type="InterPro" id="IPR016195">
    <property type="entry name" value="Pol/histidinol_Pase-like"/>
</dbReference>
<proteinExistence type="predicted"/>
<dbReference type="EMBL" id="CP041637">
    <property type="protein sequence ID" value="QDO94874.1"/>
    <property type="molecule type" value="Genomic_DNA"/>
</dbReference>
<dbReference type="Pfam" id="PF02811">
    <property type="entry name" value="PHP"/>
    <property type="match status" value="1"/>
</dbReference>
<evidence type="ECO:0000259" key="1">
    <source>
        <dbReference type="SMART" id="SM00481"/>
    </source>
</evidence>
<dbReference type="SUPFAM" id="SSF89550">
    <property type="entry name" value="PHP domain-like"/>
    <property type="match status" value="1"/>
</dbReference>
<reference evidence="2 3" key="1">
    <citation type="submission" date="2019-07" db="EMBL/GenBank/DDBJ databases">
        <title>Genome sequencing for Formosa sp. PS13.</title>
        <authorList>
            <person name="Park S.-J."/>
        </authorList>
    </citation>
    <scope>NUCLEOTIDE SEQUENCE [LARGE SCALE GENOMIC DNA]</scope>
    <source>
        <strain evidence="2 3">PS13</strain>
    </source>
</reference>
<dbReference type="AlphaFoldDB" id="A0A516GTL5"/>
<dbReference type="InterPro" id="IPR052018">
    <property type="entry name" value="PHP_domain"/>
</dbReference>
<name>A0A516GTL5_9FLAO</name>
<evidence type="ECO:0000313" key="2">
    <source>
        <dbReference type="EMBL" id="QDO94874.1"/>
    </source>
</evidence>
<sequence length="194" mass="22125">MQDFNGARWYKCDLHLHTRASKCFQDREVTAQQWVDRAIEQGLDCVAVTDHNSPNGIEEIQEVAKETNLTIFPGVEITCDSSKIHLLVLFDPSKSATDVGDFLIQCEIKRDDFGAQEAKTDKSINEIADIAFKNQGIVIPAHIDEFNGLESIGNQNLIDFYKRVDINAVQVVHKAFYFMRMNLPMLILKQFYLI</sequence>
<gene>
    <name evidence="2" type="ORF">FNB79_13155</name>
</gene>
<dbReference type="Gene3D" id="3.20.20.140">
    <property type="entry name" value="Metal-dependent hydrolases"/>
    <property type="match status" value="1"/>
</dbReference>
<dbReference type="KEGG" id="fop:FNB79_13155"/>
<dbReference type="OrthoDB" id="9791620at2"/>
<keyword evidence="3" id="KW-1185">Reference proteome</keyword>
<dbReference type="Proteomes" id="UP000319209">
    <property type="component" value="Chromosome"/>
</dbReference>